<organism evidence="2">
    <name type="scientific">Tanacetum cinerariifolium</name>
    <name type="common">Dalmatian daisy</name>
    <name type="synonym">Chrysanthemum cinerariifolium</name>
    <dbReference type="NCBI Taxonomy" id="118510"/>
    <lineage>
        <taxon>Eukaryota</taxon>
        <taxon>Viridiplantae</taxon>
        <taxon>Streptophyta</taxon>
        <taxon>Embryophyta</taxon>
        <taxon>Tracheophyta</taxon>
        <taxon>Spermatophyta</taxon>
        <taxon>Magnoliopsida</taxon>
        <taxon>eudicotyledons</taxon>
        <taxon>Gunneridae</taxon>
        <taxon>Pentapetalae</taxon>
        <taxon>asterids</taxon>
        <taxon>campanulids</taxon>
        <taxon>Asterales</taxon>
        <taxon>Asteraceae</taxon>
        <taxon>Asteroideae</taxon>
        <taxon>Anthemideae</taxon>
        <taxon>Anthemidinae</taxon>
        <taxon>Tanacetum</taxon>
    </lineage>
</organism>
<proteinExistence type="predicted"/>
<feature type="compositionally biased region" description="Basic and acidic residues" evidence="1">
    <location>
        <begin position="50"/>
        <end position="62"/>
    </location>
</feature>
<dbReference type="EMBL" id="BKCJ011886740">
    <property type="protein sequence ID" value="GFD61095.1"/>
    <property type="molecule type" value="Genomic_DNA"/>
</dbReference>
<comment type="caution">
    <text evidence="2">The sequence shown here is derived from an EMBL/GenBank/DDBJ whole genome shotgun (WGS) entry which is preliminary data.</text>
</comment>
<accession>A0A699XMH9</accession>
<feature type="region of interest" description="Disordered" evidence="1">
    <location>
        <begin position="34"/>
        <end position="79"/>
    </location>
</feature>
<feature type="non-terminal residue" evidence="2">
    <location>
        <position position="1"/>
    </location>
</feature>
<sequence length="79" mass="8071">PRRTGKGSSSSSWVRCDRDGERQRLGAALDGDGDVAALGKVSGDPVEIPRAGDRAAADRGDDVAVAQPRGAERGAGALR</sequence>
<dbReference type="AlphaFoldDB" id="A0A699XMH9"/>
<evidence type="ECO:0000256" key="1">
    <source>
        <dbReference type="SAM" id="MobiDB-lite"/>
    </source>
</evidence>
<name>A0A699XMH9_TANCI</name>
<reference evidence="2" key="1">
    <citation type="journal article" date="2019" name="Sci. Rep.">
        <title>Draft genome of Tanacetum cinerariifolium, the natural source of mosquito coil.</title>
        <authorList>
            <person name="Yamashiro T."/>
            <person name="Shiraishi A."/>
            <person name="Satake H."/>
            <person name="Nakayama K."/>
        </authorList>
    </citation>
    <scope>NUCLEOTIDE SEQUENCE</scope>
</reference>
<feature type="non-terminal residue" evidence="2">
    <location>
        <position position="79"/>
    </location>
</feature>
<protein>
    <submittedName>
        <fullName evidence="2">Uncharacterized protein</fullName>
    </submittedName>
</protein>
<evidence type="ECO:0000313" key="2">
    <source>
        <dbReference type="EMBL" id="GFD61095.1"/>
    </source>
</evidence>
<gene>
    <name evidence="2" type="ORF">Tci_933064</name>
</gene>